<dbReference type="GO" id="GO:0003677">
    <property type="term" value="F:DNA binding"/>
    <property type="evidence" value="ECO:0007669"/>
    <property type="project" value="InterPro"/>
</dbReference>
<dbReference type="PANTHER" id="PTHR33055">
    <property type="entry name" value="TRANSPOSASE FOR INSERTION SEQUENCE ELEMENT IS1111A"/>
    <property type="match status" value="1"/>
</dbReference>
<feature type="domain" description="Transposase IS116/IS110/IS902 C-terminal" evidence="2">
    <location>
        <begin position="218"/>
        <end position="299"/>
    </location>
</feature>
<dbReference type="InterPro" id="IPR003346">
    <property type="entry name" value="Transposase_20"/>
</dbReference>
<organism evidence="3 4">
    <name type="scientific">Mesorhizobium kowhaii</name>
    <dbReference type="NCBI Taxonomy" id="1300272"/>
    <lineage>
        <taxon>Bacteria</taxon>
        <taxon>Pseudomonadati</taxon>
        <taxon>Pseudomonadota</taxon>
        <taxon>Alphaproteobacteria</taxon>
        <taxon>Hyphomicrobiales</taxon>
        <taxon>Phyllobacteriaceae</taxon>
        <taxon>Mesorhizobium</taxon>
    </lineage>
</organism>
<dbReference type="NCBIfam" id="NF033542">
    <property type="entry name" value="transpos_IS110"/>
    <property type="match status" value="1"/>
</dbReference>
<dbReference type="Proteomes" id="UP000248616">
    <property type="component" value="Unassembled WGS sequence"/>
</dbReference>
<dbReference type="GO" id="GO:0004803">
    <property type="term" value="F:transposase activity"/>
    <property type="evidence" value="ECO:0007669"/>
    <property type="project" value="InterPro"/>
</dbReference>
<gene>
    <name evidence="3" type="ORF">B5V02_30495</name>
</gene>
<comment type="caution">
    <text evidence="3">The sequence shown here is derived from an EMBL/GenBank/DDBJ whole genome shotgun (WGS) entry which is preliminary data.</text>
</comment>
<keyword evidence="4" id="KW-1185">Reference proteome</keyword>
<dbReference type="AlphaFoldDB" id="A0A2W7BVU0"/>
<evidence type="ECO:0000259" key="2">
    <source>
        <dbReference type="Pfam" id="PF02371"/>
    </source>
</evidence>
<reference evidence="4" key="1">
    <citation type="submission" date="2017-03" db="EMBL/GenBank/DDBJ databases">
        <authorList>
            <person name="Safronova V.I."/>
            <person name="Sazanova A.L."/>
            <person name="Chirak E.R."/>
        </authorList>
    </citation>
    <scope>NUCLEOTIDE SEQUENCE [LARGE SCALE GENOMIC DNA]</scope>
    <source>
        <strain evidence="4">Ach-343</strain>
    </source>
</reference>
<proteinExistence type="predicted"/>
<dbReference type="Pfam" id="PF02371">
    <property type="entry name" value="Transposase_20"/>
    <property type="match status" value="1"/>
</dbReference>
<evidence type="ECO:0000259" key="1">
    <source>
        <dbReference type="Pfam" id="PF01548"/>
    </source>
</evidence>
<dbReference type="OrthoDB" id="5289737at2"/>
<protein>
    <submittedName>
        <fullName evidence="3">IS110 family transposase</fullName>
    </submittedName>
</protein>
<dbReference type="InterPro" id="IPR002525">
    <property type="entry name" value="Transp_IS110-like_N"/>
</dbReference>
<dbReference type="EMBL" id="MZXV01000066">
    <property type="protein sequence ID" value="PZV34802.1"/>
    <property type="molecule type" value="Genomic_DNA"/>
</dbReference>
<accession>A0A2W7BVU0</accession>
<sequence length="346" mass="37818">MDKTTINLSAVVTVGLDLAKHVFQVHAVDVAGRVVTTRAIRRKDVLTFFESLPCCLIGLEACGSAHHWARELTKFGHEVRLMPPAYVKAYLRRQKNDAADAAAICEAVTRPSMRFVPVRSVENQAALMHHMVRELLVAQRTQLLNALRSHLAEIGIIAAQGPNNARALATLVIEGNDMIPVAVRSALLPLVHQLTELDDEIRQSDRAIMALAKADETARRLMTVPGIGPVTASALVASVQDISAFSGPREFAAFLGLTPRQNSSGGKERLGRVSKMGNRYLRKLLVVGAHAVLFHRRRSSDALRSWADRLLEAKPFKLVAVATANKLARIVFALMRDVTHYAGTPA</sequence>
<dbReference type="GO" id="GO:0006313">
    <property type="term" value="P:DNA transposition"/>
    <property type="evidence" value="ECO:0007669"/>
    <property type="project" value="InterPro"/>
</dbReference>
<evidence type="ECO:0000313" key="3">
    <source>
        <dbReference type="EMBL" id="PZV34802.1"/>
    </source>
</evidence>
<evidence type="ECO:0000313" key="4">
    <source>
        <dbReference type="Proteomes" id="UP000248616"/>
    </source>
</evidence>
<dbReference type="PANTHER" id="PTHR33055:SF3">
    <property type="entry name" value="PUTATIVE TRANSPOSASE FOR IS117-RELATED"/>
    <property type="match status" value="1"/>
</dbReference>
<feature type="domain" description="Transposase IS110-like N-terminal" evidence="1">
    <location>
        <begin position="14"/>
        <end position="154"/>
    </location>
</feature>
<name>A0A2W7BVU0_9HYPH</name>
<dbReference type="InterPro" id="IPR047650">
    <property type="entry name" value="Transpos_IS110"/>
</dbReference>
<dbReference type="Pfam" id="PF01548">
    <property type="entry name" value="DEDD_Tnp_IS110"/>
    <property type="match status" value="1"/>
</dbReference>